<evidence type="ECO:0000256" key="1">
    <source>
        <dbReference type="SAM" id="MobiDB-lite"/>
    </source>
</evidence>
<sequence length="84" mass="9352">MSCTWIRATGVERGDSEKGEDCMQRSAYSELTTTRSSKSGATLSLRGHRVNGSANRSKGLLVPWRFSLVLRRRPLSRMPRGLAI</sequence>
<reference evidence="2" key="1">
    <citation type="journal article" date="2020" name="Stud. Mycol.">
        <title>101 Dothideomycetes genomes: a test case for predicting lifestyles and emergence of pathogens.</title>
        <authorList>
            <person name="Haridas S."/>
            <person name="Albert R."/>
            <person name="Binder M."/>
            <person name="Bloem J."/>
            <person name="Labutti K."/>
            <person name="Salamov A."/>
            <person name="Andreopoulos B."/>
            <person name="Baker S."/>
            <person name="Barry K."/>
            <person name="Bills G."/>
            <person name="Bluhm B."/>
            <person name="Cannon C."/>
            <person name="Castanera R."/>
            <person name="Culley D."/>
            <person name="Daum C."/>
            <person name="Ezra D."/>
            <person name="Gonzalez J."/>
            <person name="Henrissat B."/>
            <person name="Kuo A."/>
            <person name="Liang C."/>
            <person name="Lipzen A."/>
            <person name="Lutzoni F."/>
            <person name="Magnuson J."/>
            <person name="Mondo S."/>
            <person name="Nolan M."/>
            <person name="Ohm R."/>
            <person name="Pangilinan J."/>
            <person name="Park H.-J."/>
            <person name="Ramirez L."/>
            <person name="Alfaro M."/>
            <person name="Sun H."/>
            <person name="Tritt A."/>
            <person name="Yoshinaga Y."/>
            <person name="Zwiers L.-H."/>
            <person name="Turgeon B."/>
            <person name="Goodwin S."/>
            <person name="Spatafora J."/>
            <person name="Crous P."/>
            <person name="Grigoriev I."/>
        </authorList>
    </citation>
    <scope>NUCLEOTIDE SEQUENCE</scope>
    <source>
        <strain evidence="2">CBS 379.55</strain>
    </source>
</reference>
<organism evidence="2 3">
    <name type="scientific">Westerdykella ornata</name>
    <dbReference type="NCBI Taxonomy" id="318751"/>
    <lineage>
        <taxon>Eukaryota</taxon>
        <taxon>Fungi</taxon>
        <taxon>Dikarya</taxon>
        <taxon>Ascomycota</taxon>
        <taxon>Pezizomycotina</taxon>
        <taxon>Dothideomycetes</taxon>
        <taxon>Pleosporomycetidae</taxon>
        <taxon>Pleosporales</taxon>
        <taxon>Sporormiaceae</taxon>
        <taxon>Westerdykella</taxon>
    </lineage>
</organism>
<name>A0A6A6JRQ5_WESOR</name>
<gene>
    <name evidence="2" type="ORF">EI97DRAFT_299657</name>
</gene>
<evidence type="ECO:0000313" key="3">
    <source>
        <dbReference type="Proteomes" id="UP000800097"/>
    </source>
</evidence>
<protein>
    <submittedName>
        <fullName evidence="2">Uncharacterized protein</fullName>
    </submittedName>
</protein>
<dbReference type="RefSeq" id="XP_033655168.1">
    <property type="nucleotide sequence ID" value="XM_033794520.1"/>
</dbReference>
<feature type="compositionally biased region" description="Basic and acidic residues" evidence="1">
    <location>
        <begin position="10"/>
        <end position="23"/>
    </location>
</feature>
<keyword evidence="3" id="KW-1185">Reference proteome</keyword>
<dbReference type="EMBL" id="ML986490">
    <property type="protein sequence ID" value="KAF2277629.1"/>
    <property type="molecule type" value="Genomic_DNA"/>
</dbReference>
<evidence type="ECO:0000313" key="2">
    <source>
        <dbReference type="EMBL" id="KAF2277629.1"/>
    </source>
</evidence>
<proteinExistence type="predicted"/>
<feature type="region of interest" description="Disordered" evidence="1">
    <location>
        <begin position="1"/>
        <end position="42"/>
    </location>
</feature>
<feature type="compositionally biased region" description="Polar residues" evidence="1">
    <location>
        <begin position="26"/>
        <end position="42"/>
    </location>
</feature>
<dbReference type="GeneID" id="54547695"/>
<dbReference type="Proteomes" id="UP000800097">
    <property type="component" value="Unassembled WGS sequence"/>
</dbReference>
<accession>A0A6A6JRQ5</accession>
<dbReference type="AlphaFoldDB" id="A0A6A6JRQ5"/>